<dbReference type="PANTHER" id="PTHR12706">
    <property type="entry name" value="STRAWBERRY NOTCH-RELATED"/>
    <property type="match status" value="1"/>
</dbReference>
<sequence>LALAETYAECTPSKLKIGGRHPYPVVETSSLSSVAPPAVWYDLCIPKEVVDRGQLSALQLEVVMYASQQHQVVLTNGSRAGFLIGDGAGVGKGRTIAGIIYENFLRGRRKAIWVSVSTDLKVDSERDLSDIGAAEKIKVHSLKEFKYAKIPPEVNGVMFSTYSSLIGESQGSGVFDTRLAQLLHWCGSDFDGVIVFDECHKAKNLCPVGSSKPTKTGATVLELQNRLPKSRVVYASATGASEPKNMAYMTRLGIWGEGTSFRRFSDFVSAMEKRGVGAMELVAVDMKLQGMYMARQLSFSGVSFRIEDIHLGKEFIAMYNESVELWVNARAMFQEAAQLMRDDAQLKKVTWNQFWASHQRFFKYLCIASKVPHVVTLTRQAIEDGKRMTSSLFVTTWTLSVGAAQEGPSVVENLPFRETMVASSFLISFHNSDKSICRLFLAVLKGVAFTNDTLESRPLVLGKRFCVDALVPARQAQQTLKRYREALSDDNSEVEMKSEPESDFEPSVSSSPAKDSEGSLVIELDSEDDLKPLGNGLDSVAGYPQANCPSRLLCKVLRVECGNAVLDLWVPPRSLDNLNSSIKLGGKSSKLKAKNRRHRKIPMRDGANLTEDEKKAAAMKQTLLERLERLGEKLPPNTLDQLIDELGGPNCVAEMTGRRGRVVSTAKGTVHYEPRSEVDVPLKTLNLTEKQRFMDGEKLIAIISEAASLGISLHSDRRAKNQARRVHLTLELPWSADRAVQQFGRTHRSNQVNAPEYVFLISDLAGERRFASIVAKRLESLGALTHGDRRAGESRDLSRFNIDNRYGNEALQTMMSDLMEVETSPLIPPPKDWEGDFFADCRKALVGVGLVNENELTKMQILDKDYTNMSQFLNRILGIPVELQNAMFKYFTDTLDAIVSEAKRAGHYDLGILDLGTSGDNVRREEGRTFVRSHATGTAKTELHTVGVERGLAFDAKS</sequence>
<dbReference type="VEuPathDB" id="VectorBase:ISCI003535"/>
<evidence type="ECO:0000256" key="4">
    <source>
        <dbReference type="SAM" id="MobiDB-lite"/>
    </source>
</evidence>
<dbReference type="Gene3D" id="3.40.50.300">
    <property type="entry name" value="P-loop containing nucleotide triphosphate hydrolases"/>
    <property type="match status" value="1"/>
</dbReference>
<dbReference type="EMBL" id="ABJB010742608">
    <property type="status" value="NOT_ANNOTATED_CDS"/>
    <property type="molecule type" value="Genomic_DNA"/>
</dbReference>
<dbReference type="VEuPathDB" id="VectorBase:ISCW003535"/>
<evidence type="ECO:0000256" key="2">
    <source>
        <dbReference type="ARBA" id="ARBA00023015"/>
    </source>
</evidence>
<dbReference type="EMBL" id="ABJB010345435">
    <property type="status" value="NOT_ANNOTATED_CDS"/>
    <property type="molecule type" value="Genomic_DNA"/>
</dbReference>
<dbReference type="EMBL" id="ABJB011047720">
    <property type="status" value="NOT_ANNOTATED_CDS"/>
    <property type="molecule type" value="Genomic_DNA"/>
</dbReference>
<evidence type="ECO:0000259" key="5">
    <source>
        <dbReference type="Pfam" id="PF13871"/>
    </source>
</evidence>
<evidence type="ECO:0000313" key="9">
    <source>
        <dbReference type="Proteomes" id="UP000001555"/>
    </source>
</evidence>
<dbReference type="FunFam" id="3.40.50.300:FF:000342">
    <property type="entry name" value="Protein strawberry notch homolog 2"/>
    <property type="match status" value="1"/>
</dbReference>
<reference evidence="8" key="2">
    <citation type="submission" date="2020-05" db="UniProtKB">
        <authorList>
            <consortium name="EnsemblMetazoa"/>
        </authorList>
    </citation>
    <scope>IDENTIFICATION</scope>
    <source>
        <strain evidence="8">wikel</strain>
    </source>
</reference>
<evidence type="ECO:0000313" key="8">
    <source>
        <dbReference type="EnsemblMetazoa" id="ISCW003535-PA"/>
    </source>
</evidence>
<organism>
    <name type="scientific">Ixodes scapularis</name>
    <name type="common">Black-legged tick</name>
    <name type="synonym">Deer tick</name>
    <dbReference type="NCBI Taxonomy" id="6945"/>
    <lineage>
        <taxon>Eukaryota</taxon>
        <taxon>Metazoa</taxon>
        <taxon>Ecdysozoa</taxon>
        <taxon>Arthropoda</taxon>
        <taxon>Chelicerata</taxon>
        <taxon>Arachnida</taxon>
        <taxon>Acari</taxon>
        <taxon>Parasitiformes</taxon>
        <taxon>Ixodida</taxon>
        <taxon>Ixodoidea</taxon>
        <taxon>Ixodidae</taxon>
        <taxon>Ixodinae</taxon>
        <taxon>Ixodes</taxon>
    </lineage>
</organism>
<keyword evidence="9" id="KW-1185">Reference proteome</keyword>
<dbReference type="AlphaFoldDB" id="B7PH49"/>
<dbReference type="EMBL" id="ABJB010739601">
    <property type="status" value="NOT_ANNOTATED_CDS"/>
    <property type="molecule type" value="Genomic_DNA"/>
</dbReference>
<dbReference type="VEuPathDB" id="VectorBase:ISCP_001108"/>
<dbReference type="SUPFAM" id="SSF52540">
    <property type="entry name" value="P-loop containing nucleoside triphosphate hydrolases"/>
    <property type="match status" value="2"/>
</dbReference>
<dbReference type="EMBL" id="ABJB010961568">
    <property type="status" value="NOT_ANNOTATED_CDS"/>
    <property type="molecule type" value="Genomic_DNA"/>
</dbReference>
<dbReference type="PANTHER" id="PTHR12706:SF30">
    <property type="entry name" value="PROTEIN STRAWBERRY NOTCH-RELATED"/>
    <property type="match status" value="1"/>
</dbReference>
<dbReference type="GO" id="GO:0042393">
    <property type="term" value="F:histone binding"/>
    <property type="evidence" value="ECO:0000318"/>
    <property type="project" value="GO_Central"/>
</dbReference>
<gene>
    <name evidence="7" type="ORF">IscW_ISCW003535</name>
</gene>
<dbReference type="EMBL" id="ABJB010804530">
    <property type="status" value="NOT_ANNOTATED_CDS"/>
    <property type="molecule type" value="Genomic_DNA"/>
</dbReference>
<dbReference type="Pfam" id="PF13872">
    <property type="entry name" value="AAA_34"/>
    <property type="match status" value="1"/>
</dbReference>
<evidence type="ECO:0000313" key="7">
    <source>
        <dbReference type="EMBL" id="EEC05921.1"/>
    </source>
</evidence>
<dbReference type="EMBL" id="ABJB011130982">
    <property type="status" value="NOT_ANNOTATED_CDS"/>
    <property type="molecule type" value="Genomic_DNA"/>
</dbReference>
<dbReference type="HOGENOM" id="CLU_000212_2_1_1"/>
<dbReference type="InParanoid" id="B7PH49"/>
<dbReference type="InterPro" id="IPR026741">
    <property type="entry name" value="SNO"/>
</dbReference>
<dbReference type="EMBL" id="ABJB010890916">
    <property type="status" value="NOT_ANNOTATED_CDS"/>
    <property type="molecule type" value="Genomic_DNA"/>
</dbReference>
<feature type="domain" description="Strawberry notch helicase C" evidence="5">
    <location>
        <begin position="637"/>
        <end position="914"/>
    </location>
</feature>
<name>B7PH49_IXOSC</name>
<dbReference type="EMBL" id="DS711115">
    <property type="protein sequence ID" value="EEC05921.1"/>
    <property type="molecule type" value="Genomic_DNA"/>
</dbReference>
<dbReference type="GO" id="GO:0005634">
    <property type="term" value="C:nucleus"/>
    <property type="evidence" value="ECO:0000318"/>
    <property type="project" value="GO_Central"/>
</dbReference>
<protein>
    <submittedName>
        <fullName evidence="7 8">Uncharacterized protein</fullName>
    </submittedName>
</protein>
<dbReference type="PaxDb" id="6945-B7PH49"/>
<feature type="non-terminal residue" evidence="7">
    <location>
        <position position="958"/>
    </location>
</feature>
<dbReference type="OrthoDB" id="421838at2759"/>
<reference evidence="7 9" key="1">
    <citation type="submission" date="2008-03" db="EMBL/GenBank/DDBJ databases">
        <title>Annotation of Ixodes scapularis.</title>
        <authorList>
            <consortium name="Ixodes scapularis Genome Project Consortium"/>
            <person name="Caler E."/>
            <person name="Hannick L.I."/>
            <person name="Bidwell S."/>
            <person name="Joardar V."/>
            <person name="Thiagarajan M."/>
            <person name="Amedeo P."/>
            <person name="Galinsky K.J."/>
            <person name="Schobel S."/>
            <person name="Inman J."/>
            <person name="Hostetler J."/>
            <person name="Miller J."/>
            <person name="Hammond M."/>
            <person name="Megy K."/>
            <person name="Lawson D."/>
            <person name="Kodira C."/>
            <person name="Sutton G."/>
            <person name="Meyer J."/>
            <person name="Hill C.A."/>
            <person name="Birren B."/>
            <person name="Nene V."/>
            <person name="Collins F."/>
            <person name="Alarcon-Chaidez F."/>
            <person name="Wikel S."/>
            <person name="Strausberg R."/>
        </authorList>
    </citation>
    <scope>NUCLEOTIDE SEQUENCE [LARGE SCALE GENOMIC DNA]</scope>
    <source>
        <strain evidence="9">Wikel</strain>
        <strain evidence="7">Wikel colony</strain>
    </source>
</reference>
<proteinExistence type="inferred from homology"/>
<comment type="similarity">
    <text evidence="1">Belongs to the SBNO family.</text>
</comment>
<keyword evidence="3" id="KW-0804">Transcription</keyword>
<dbReference type="GO" id="GO:0031490">
    <property type="term" value="F:chromatin DNA binding"/>
    <property type="evidence" value="ECO:0000318"/>
    <property type="project" value="GO_Central"/>
</dbReference>
<dbReference type="InterPro" id="IPR039187">
    <property type="entry name" value="SNO_AAA"/>
</dbReference>
<feature type="non-terminal residue" evidence="7">
    <location>
        <position position="1"/>
    </location>
</feature>
<dbReference type="InterPro" id="IPR026937">
    <property type="entry name" value="SBNO_Helicase_C_dom"/>
</dbReference>
<dbReference type="EMBL" id="ABJB010871530">
    <property type="status" value="NOT_ANNOTATED_CDS"/>
    <property type="molecule type" value="Genomic_DNA"/>
</dbReference>
<dbReference type="EnsemblMetazoa" id="ISCW003535-RA">
    <property type="protein sequence ID" value="ISCW003535-PA"/>
    <property type="gene ID" value="ISCW003535"/>
</dbReference>
<dbReference type="InterPro" id="IPR027417">
    <property type="entry name" value="P-loop_NTPase"/>
</dbReference>
<evidence type="ECO:0000256" key="3">
    <source>
        <dbReference type="ARBA" id="ARBA00023163"/>
    </source>
</evidence>
<dbReference type="EMBL" id="ABJB010069669">
    <property type="status" value="NOT_ANNOTATED_CDS"/>
    <property type="molecule type" value="Genomic_DNA"/>
</dbReference>
<evidence type="ECO:0000259" key="6">
    <source>
        <dbReference type="Pfam" id="PF13872"/>
    </source>
</evidence>
<accession>B7PH49</accession>
<dbReference type="Proteomes" id="UP000001555">
    <property type="component" value="Unassembled WGS sequence"/>
</dbReference>
<dbReference type="GO" id="GO:0006355">
    <property type="term" value="P:regulation of DNA-templated transcription"/>
    <property type="evidence" value="ECO:0000318"/>
    <property type="project" value="GO_Central"/>
</dbReference>
<feature type="domain" description="Strawberry notch AAA" evidence="6">
    <location>
        <begin position="20"/>
        <end position="321"/>
    </location>
</feature>
<keyword evidence="2" id="KW-0805">Transcription regulation</keyword>
<dbReference type="Pfam" id="PF13871">
    <property type="entry name" value="Helicase_C_4"/>
    <property type="match status" value="1"/>
</dbReference>
<evidence type="ECO:0000256" key="1">
    <source>
        <dbReference type="ARBA" id="ARBA00006992"/>
    </source>
</evidence>
<feature type="region of interest" description="Disordered" evidence="4">
    <location>
        <begin position="488"/>
        <end position="518"/>
    </location>
</feature>